<dbReference type="SUPFAM" id="SSF51735">
    <property type="entry name" value="NAD(P)-binding Rossmann-fold domains"/>
    <property type="match status" value="1"/>
</dbReference>
<name>A0ABZ2ELC4_9BACT</name>
<accession>A0ABZ2ELC4</accession>
<reference evidence="3" key="1">
    <citation type="submission" date="2024-01" db="EMBL/GenBank/DDBJ databases">
        <title>Mycovorax composti gen. nov. sp. nov., a member of the family Chitinophagaceae isolated from button mushroom compost.</title>
        <authorList>
            <person name="Thai M."/>
            <person name="Bell T.L."/>
            <person name="Kertesz M.A."/>
        </authorList>
    </citation>
    <scope>NUCLEOTIDE SEQUENCE [LARGE SCALE GENOMIC DNA]</scope>
    <source>
        <strain evidence="3">C216</strain>
    </source>
</reference>
<dbReference type="InterPro" id="IPR036291">
    <property type="entry name" value="NAD(P)-bd_dom_sf"/>
</dbReference>
<organism evidence="2 3">
    <name type="scientific">Mycovorax composti</name>
    <dbReference type="NCBI Taxonomy" id="2962693"/>
    <lineage>
        <taxon>Bacteria</taxon>
        <taxon>Pseudomonadati</taxon>
        <taxon>Bacteroidota</taxon>
        <taxon>Chitinophagia</taxon>
        <taxon>Chitinophagales</taxon>
        <taxon>Chitinophagaceae</taxon>
        <taxon>Mycovorax</taxon>
    </lineage>
</organism>
<dbReference type="Pfam" id="PF13460">
    <property type="entry name" value="NAD_binding_10"/>
    <property type="match status" value="1"/>
</dbReference>
<gene>
    <name evidence="2" type="ORF">PIECOFPK_01720</name>
</gene>
<dbReference type="Gene3D" id="3.40.50.720">
    <property type="entry name" value="NAD(P)-binding Rossmann-like Domain"/>
    <property type="match status" value="1"/>
</dbReference>
<dbReference type="RefSeq" id="WP_409965607.1">
    <property type="nucleotide sequence ID" value="NZ_CP144143.1"/>
</dbReference>
<evidence type="ECO:0000313" key="3">
    <source>
        <dbReference type="Proteomes" id="UP001321305"/>
    </source>
</evidence>
<dbReference type="PROSITE" id="PS51257">
    <property type="entry name" value="PROKAR_LIPOPROTEIN"/>
    <property type="match status" value="1"/>
</dbReference>
<sequence>MKKLIIFGANGGTGCFLVNLALRHNYQVVAMVRRPGTITLTHPHLKVVKSDILQPDTYFDELAGAYAVISAIGIKAVQQPVYVFSEGIKMLTTAMHRQQVRRLICISASGVEVSPKHNLFIRFFIKNMLQRFLRHLYDDTLRMEDVLKKSNLDWTSVRPPRLTKGSYTGQYRYAVNDFLDACLSISRADLADFIINHIDDAQTYQAIVEVAH</sequence>
<dbReference type="PANTHER" id="PTHR15020:SF50">
    <property type="entry name" value="UPF0659 PROTEIN YMR090W"/>
    <property type="match status" value="1"/>
</dbReference>
<protein>
    <recommendedName>
        <fullName evidence="1">NAD(P)-binding domain-containing protein</fullName>
    </recommendedName>
</protein>
<dbReference type="EMBL" id="CP144143">
    <property type="protein sequence ID" value="WWC83988.1"/>
    <property type="molecule type" value="Genomic_DNA"/>
</dbReference>
<evidence type="ECO:0000313" key="2">
    <source>
        <dbReference type="EMBL" id="WWC83988.1"/>
    </source>
</evidence>
<feature type="domain" description="NAD(P)-binding" evidence="1">
    <location>
        <begin position="8"/>
        <end position="200"/>
    </location>
</feature>
<dbReference type="InterPro" id="IPR016040">
    <property type="entry name" value="NAD(P)-bd_dom"/>
</dbReference>
<keyword evidence="3" id="KW-1185">Reference proteome</keyword>
<dbReference type="PANTHER" id="PTHR15020">
    <property type="entry name" value="FLAVIN REDUCTASE-RELATED"/>
    <property type="match status" value="1"/>
</dbReference>
<proteinExistence type="predicted"/>
<evidence type="ECO:0000259" key="1">
    <source>
        <dbReference type="Pfam" id="PF13460"/>
    </source>
</evidence>
<dbReference type="Proteomes" id="UP001321305">
    <property type="component" value="Chromosome"/>
</dbReference>